<protein>
    <submittedName>
        <fullName evidence="1">Uncharacterized protein</fullName>
    </submittedName>
</protein>
<gene>
    <name evidence="1" type="ORF">Patl1_03252</name>
</gene>
<accession>A0ACC1C4P2</accession>
<sequence>MQENHFKLSIYCQKWFRTNSLLYNGFVCCFTLSKSSQYLSNMFLSTETLFRSNDNIVEEKDMTFLR</sequence>
<organism evidence="1 2">
    <name type="scientific">Pistacia atlantica</name>
    <dbReference type="NCBI Taxonomy" id="434234"/>
    <lineage>
        <taxon>Eukaryota</taxon>
        <taxon>Viridiplantae</taxon>
        <taxon>Streptophyta</taxon>
        <taxon>Embryophyta</taxon>
        <taxon>Tracheophyta</taxon>
        <taxon>Spermatophyta</taxon>
        <taxon>Magnoliopsida</taxon>
        <taxon>eudicotyledons</taxon>
        <taxon>Gunneridae</taxon>
        <taxon>Pentapetalae</taxon>
        <taxon>rosids</taxon>
        <taxon>malvids</taxon>
        <taxon>Sapindales</taxon>
        <taxon>Anacardiaceae</taxon>
        <taxon>Pistacia</taxon>
    </lineage>
</organism>
<keyword evidence="2" id="KW-1185">Reference proteome</keyword>
<proteinExistence type="predicted"/>
<evidence type="ECO:0000313" key="2">
    <source>
        <dbReference type="Proteomes" id="UP001164250"/>
    </source>
</evidence>
<dbReference type="EMBL" id="CM047897">
    <property type="protein sequence ID" value="KAJ0110675.1"/>
    <property type="molecule type" value="Genomic_DNA"/>
</dbReference>
<comment type="caution">
    <text evidence="1">The sequence shown here is derived from an EMBL/GenBank/DDBJ whole genome shotgun (WGS) entry which is preliminary data.</text>
</comment>
<reference evidence="2" key="1">
    <citation type="journal article" date="2023" name="G3 (Bethesda)">
        <title>Genome assembly and association tests identify interacting loci associated with vigor, precocity, and sex in interspecific pistachio rootstocks.</title>
        <authorList>
            <person name="Palmer W."/>
            <person name="Jacygrad E."/>
            <person name="Sagayaradj S."/>
            <person name="Cavanaugh K."/>
            <person name="Han R."/>
            <person name="Bertier L."/>
            <person name="Beede B."/>
            <person name="Kafkas S."/>
            <person name="Golino D."/>
            <person name="Preece J."/>
            <person name="Michelmore R."/>
        </authorList>
    </citation>
    <scope>NUCLEOTIDE SEQUENCE [LARGE SCALE GENOMIC DNA]</scope>
</reference>
<dbReference type="Proteomes" id="UP001164250">
    <property type="component" value="Chromosome 1"/>
</dbReference>
<evidence type="ECO:0000313" key="1">
    <source>
        <dbReference type="EMBL" id="KAJ0110675.1"/>
    </source>
</evidence>
<name>A0ACC1C4P2_9ROSI</name>